<keyword evidence="1 8" id="KW-0808">Transferase</keyword>
<name>A0ABP3FI85_9ACTN</name>
<evidence type="ECO:0000256" key="1">
    <source>
        <dbReference type="ARBA" id="ARBA00022679"/>
    </source>
</evidence>
<comment type="caution">
    <text evidence="11">The sequence shown here is derived from an EMBL/GenBank/DDBJ whole genome shotgun (WGS) entry which is preliminary data.</text>
</comment>
<reference evidence="12" key="1">
    <citation type="journal article" date="2019" name="Int. J. Syst. Evol. Microbiol.">
        <title>The Global Catalogue of Microorganisms (GCM) 10K type strain sequencing project: providing services to taxonomists for standard genome sequencing and annotation.</title>
        <authorList>
            <consortium name="The Broad Institute Genomics Platform"/>
            <consortium name="The Broad Institute Genome Sequencing Center for Infectious Disease"/>
            <person name="Wu L."/>
            <person name="Ma J."/>
        </authorList>
    </citation>
    <scope>NUCLEOTIDE SEQUENCE [LARGE SCALE GENOMIC DNA]</scope>
    <source>
        <strain evidence="12">JCM 4505</strain>
    </source>
</reference>
<evidence type="ECO:0000256" key="5">
    <source>
        <dbReference type="ARBA" id="ARBA00022935"/>
    </source>
</evidence>
<dbReference type="PANTHER" id="PTHR43435:SF4">
    <property type="entry name" value="FGGY CARBOHYDRATE KINASE DOMAIN-CONTAINING PROTEIN"/>
    <property type="match status" value="1"/>
</dbReference>
<evidence type="ECO:0000256" key="3">
    <source>
        <dbReference type="ARBA" id="ARBA00022777"/>
    </source>
</evidence>
<dbReference type="InterPro" id="IPR018483">
    <property type="entry name" value="Carb_kinase_FGGY_CS"/>
</dbReference>
<dbReference type="EMBL" id="BAAABV010000028">
    <property type="protein sequence ID" value="GAA0318581.1"/>
    <property type="molecule type" value="Genomic_DNA"/>
</dbReference>
<dbReference type="Gene3D" id="3.30.420.40">
    <property type="match status" value="2"/>
</dbReference>
<dbReference type="PIRSF" id="PIRSF000538">
    <property type="entry name" value="GlpK"/>
    <property type="match status" value="1"/>
</dbReference>
<evidence type="ECO:0000313" key="11">
    <source>
        <dbReference type="EMBL" id="GAA0318581.1"/>
    </source>
</evidence>
<accession>A0ABP3FI85</accession>
<comment type="similarity">
    <text evidence="8">Belongs to the ribulokinase family.</text>
</comment>
<feature type="compositionally biased region" description="Polar residues" evidence="9">
    <location>
        <begin position="1"/>
        <end position="18"/>
    </location>
</feature>
<evidence type="ECO:0000256" key="4">
    <source>
        <dbReference type="ARBA" id="ARBA00022840"/>
    </source>
</evidence>
<dbReference type="InterPro" id="IPR005929">
    <property type="entry name" value="Ribulokinase"/>
</dbReference>
<feature type="region of interest" description="Disordered" evidence="9">
    <location>
        <begin position="1"/>
        <end position="29"/>
    </location>
</feature>
<keyword evidence="2" id="KW-0547">Nucleotide-binding</keyword>
<proteinExistence type="inferred from homology"/>
<evidence type="ECO:0000256" key="2">
    <source>
        <dbReference type="ARBA" id="ARBA00022741"/>
    </source>
</evidence>
<evidence type="ECO:0000313" key="12">
    <source>
        <dbReference type="Proteomes" id="UP001501867"/>
    </source>
</evidence>
<evidence type="ECO:0000256" key="6">
    <source>
        <dbReference type="ARBA" id="ARBA00023277"/>
    </source>
</evidence>
<sequence length="577" mass="61393">MGADTTTPSKGIQLTSPHLRTPTPRSGEPEQYTVGVDFGTLSGRAVVVRIRDGQELAAAVHTYRHGVMDRYLPHGGAPLPPDWALQHPEDWRDVLRRAVPAAVAAAGVDPAAVIGIATDFTACTVLPTLADGTPLAETELAGRPHAWPKLWKHHAAQPYADRINELAHARGEKWIARYGGRISAEWQFAKALQVLEEDPLVYDTCARWIEAADWIVWQLTGTESRNACTAGYKGIHQDGAYPSEEYLAGLNPRFADFARTRLAFPLSALGSRVGPLSTRAAAWTGLRPGIAVAAGNVDAHVTAAAARAVEDGQLLAIMGTSTCHVVNAPVLADVPGICGVVNGGIVEGAYGYEAGQSAVGDVFAWVLDQGVPPDYLAEAAERDEDLHTLLSRKAAGQPVGGHGLVALDWLGGNRSVLVDHHLSGVIVGLTLATRPEDVYRALLEATAFGTRVIVEALETGGVPVREFIVAGGLARNELLMQIYSDVLRRPVSLAASDQAPALGAAIHAAVAAGAYADVRTAGAAMGRRLPAVYTPDASRADAYDALYAEYRLLHDRFAADGQLHRLRRIRDTTRTAN</sequence>
<dbReference type="PANTHER" id="PTHR43435">
    <property type="entry name" value="RIBULOKINASE"/>
    <property type="match status" value="1"/>
</dbReference>
<feature type="domain" description="Carbohydrate kinase FGGY C-terminal" evidence="10">
    <location>
        <begin position="315"/>
        <end position="512"/>
    </location>
</feature>
<dbReference type="EC" id="2.7.1.16" evidence="7 8"/>
<keyword evidence="4" id="KW-0067">ATP-binding</keyword>
<dbReference type="PROSITE" id="PS00445">
    <property type="entry name" value="FGGY_KINASES_2"/>
    <property type="match status" value="1"/>
</dbReference>
<dbReference type="SUPFAM" id="SSF53067">
    <property type="entry name" value="Actin-like ATPase domain"/>
    <property type="match status" value="2"/>
</dbReference>
<dbReference type="InterPro" id="IPR018485">
    <property type="entry name" value="FGGY_C"/>
</dbReference>
<keyword evidence="12" id="KW-1185">Reference proteome</keyword>
<protein>
    <recommendedName>
        <fullName evidence="7 8">Ribulokinase</fullName>
        <ecNumber evidence="7 8">2.7.1.16</ecNumber>
    </recommendedName>
</protein>
<dbReference type="NCBIfam" id="TIGR01234">
    <property type="entry name" value="L-ribulokinase"/>
    <property type="match status" value="1"/>
</dbReference>
<dbReference type="NCBIfam" id="NF003154">
    <property type="entry name" value="PRK04123.1"/>
    <property type="match status" value="1"/>
</dbReference>
<dbReference type="InterPro" id="IPR000577">
    <property type="entry name" value="Carb_kinase_FGGY"/>
</dbReference>
<keyword evidence="5 8" id="KW-0054">Arabinose catabolism</keyword>
<evidence type="ECO:0000256" key="7">
    <source>
        <dbReference type="NCBIfam" id="TIGR01234"/>
    </source>
</evidence>
<keyword evidence="6 8" id="KW-0119">Carbohydrate metabolism</keyword>
<comment type="catalytic activity">
    <reaction evidence="8">
        <text>L-ribulose + ATP = L-ribulose 5-phosphate + ADP + H(+)</text>
        <dbReference type="Rhea" id="RHEA:22072"/>
        <dbReference type="ChEBI" id="CHEBI:15378"/>
        <dbReference type="ChEBI" id="CHEBI:16880"/>
        <dbReference type="ChEBI" id="CHEBI:30616"/>
        <dbReference type="ChEBI" id="CHEBI:58226"/>
        <dbReference type="ChEBI" id="CHEBI:456216"/>
        <dbReference type="EC" id="2.7.1.16"/>
    </reaction>
</comment>
<keyword evidence="3 8" id="KW-0418">Kinase</keyword>
<evidence type="ECO:0000259" key="10">
    <source>
        <dbReference type="Pfam" id="PF02782"/>
    </source>
</evidence>
<dbReference type="Proteomes" id="UP001501867">
    <property type="component" value="Unassembled WGS sequence"/>
</dbReference>
<dbReference type="Pfam" id="PF02782">
    <property type="entry name" value="FGGY_C"/>
    <property type="match status" value="1"/>
</dbReference>
<evidence type="ECO:0000256" key="9">
    <source>
        <dbReference type="SAM" id="MobiDB-lite"/>
    </source>
</evidence>
<gene>
    <name evidence="11" type="primary">araB</name>
    <name evidence="11" type="ORF">GCM10010302_67030</name>
</gene>
<evidence type="ECO:0000256" key="8">
    <source>
        <dbReference type="RuleBase" id="RU003455"/>
    </source>
</evidence>
<organism evidence="11 12">
    <name type="scientific">Streptomyces polychromogenes</name>
    <dbReference type="NCBI Taxonomy" id="67342"/>
    <lineage>
        <taxon>Bacteria</taxon>
        <taxon>Bacillati</taxon>
        <taxon>Actinomycetota</taxon>
        <taxon>Actinomycetes</taxon>
        <taxon>Kitasatosporales</taxon>
        <taxon>Streptomycetaceae</taxon>
        <taxon>Streptomyces</taxon>
    </lineage>
</organism>
<dbReference type="InterPro" id="IPR043129">
    <property type="entry name" value="ATPase_NBD"/>
</dbReference>
<dbReference type="CDD" id="cd07781">
    <property type="entry name" value="ASKHA_NBD_FGGY_L-RBK"/>
    <property type="match status" value="1"/>
</dbReference>
<comment type="pathway">
    <text evidence="8">Carbohydrate degradation; L-arabinose degradation via L-ribulose; D-xylulose 5-phosphate from L-arabinose (bacterial route): step 2/3.</text>
</comment>